<dbReference type="STRING" id="1508404.JMA_29320"/>
<dbReference type="BioCyc" id="JESP1508404:G14D9-12213-MONOMER"/>
<dbReference type="KEGG" id="jeo:JMA_29320"/>
<sequence>MNIKGWALWGINQNVNDNYRLKKSYMLSNKLFIKIGFVQK</sequence>
<evidence type="ECO:0000313" key="1">
    <source>
        <dbReference type="EMBL" id="AJD92249.1"/>
    </source>
</evidence>
<protein>
    <submittedName>
        <fullName evidence="1">Uncharacterized protein</fullName>
    </submittedName>
</protein>
<proteinExistence type="predicted"/>
<dbReference type="Proteomes" id="UP000031449">
    <property type="component" value="Chromosome"/>
</dbReference>
<name>A0A0B5AW47_9BACL</name>
<evidence type="ECO:0000313" key="2">
    <source>
        <dbReference type="Proteomes" id="UP000031449"/>
    </source>
</evidence>
<organism evidence="1 2">
    <name type="scientific">Jeotgalibacillus malaysiensis</name>
    <dbReference type="NCBI Taxonomy" id="1508404"/>
    <lineage>
        <taxon>Bacteria</taxon>
        <taxon>Bacillati</taxon>
        <taxon>Bacillota</taxon>
        <taxon>Bacilli</taxon>
        <taxon>Bacillales</taxon>
        <taxon>Caryophanaceae</taxon>
        <taxon>Jeotgalibacillus</taxon>
    </lineage>
</organism>
<accession>A0A0B5AW47</accession>
<keyword evidence="2" id="KW-1185">Reference proteome</keyword>
<dbReference type="EMBL" id="CP009416">
    <property type="protein sequence ID" value="AJD92249.1"/>
    <property type="molecule type" value="Genomic_DNA"/>
</dbReference>
<reference evidence="1 2" key="1">
    <citation type="submission" date="2014-08" db="EMBL/GenBank/DDBJ databases">
        <title>Complete genome of a marine bacteria Jeotgalibacillus malaysiensis.</title>
        <authorList>
            <person name="Yaakop A.S."/>
            <person name="Chan K.-G."/>
            <person name="Goh K.M."/>
        </authorList>
    </citation>
    <scope>NUCLEOTIDE SEQUENCE [LARGE SCALE GENOMIC DNA]</scope>
    <source>
        <strain evidence="1 2">D5</strain>
    </source>
</reference>
<dbReference type="AlphaFoldDB" id="A0A0B5AW47"/>
<gene>
    <name evidence="1" type="ORF">JMA_29320</name>
</gene>
<dbReference type="HOGENOM" id="CLU_3290930_0_0_9"/>